<dbReference type="STRING" id="1202724.AM493_13830"/>
<proteinExistence type="predicted"/>
<reference evidence="2 3" key="1">
    <citation type="submission" date="2015-08" db="EMBL/GenBank/DDBJ databases">
        <title>Whole genome sequence of Flavobacterium akiainvivens IK-1T, from decaying Wikstroemia oahuensis, an endemic Hawaiian shrub.</title>
        <authorList>
            <person name="Wan X."/>
            <person name="Hou S."/>
            <person name="Saito J."/>
            <person name="Donachie S."/>
        </authorList>
    </citation>
    <scope>NUCLEOTIDE SEQUENCE [LARGE SCALE GENOMIC DNA]</scope>
    <source>
        <strain evidence="2 3">IK-1</strain>
    </source>
</reference>
<keyword evidence="3" id="KW-1185">Reference proteome</keyword>
<feature type="coiled-coil region" evidence="1">
    <location>
        <begin position="34"/>
        <end position="61"/>
    </location>
</feature>
<gene>
    <name evidence="2" type="ORF">AM493_13830</name>
</gene>
<evidence type="ECO:0000313" key="2">
    <source>
        <dbReference type="EMBL" id="KOS08359.1"/>
    </source>
</evidence>
<evidence type="ECO:0000256" key="1">
    <source>
        <dbReference type="SAM" id="Coils"/>
    </source>
</evidence>
<dbReference type="PATRIC" id="fig|1202724.3.peg.2867"/>
<sequence>MLSLLLARKERRAAANLNNTNAVEIMQKVYQQFVKDTSLEINMLKEEIKRLRKVVERYQSACSGCPNNKNNML</sequence>
<accession>A0A0M9VKB3</accession>
<comment type="caution">
    <text evidence="2">The sequence shown here is derived from an EMBL/GenBank/DDBJ whole genome shotgun (WGS) entry which is preliminary data.</text>
</comment>
<protein>
    <submittedName>
        <fullName evidence="2">Uncharacterized protein</fullName>
    </submittedName>
</protein>
<dbReference type="Proteomes" id="UP000037755">
    <property type="component" value="Unassembled WGS sequence"/>
</dbReference>
<dbReference type="AlphaFoldDB" id="A0A0M9VKB3"/>
<keyword evidence="1" id="KW-0175">Coiled coil</keyword>
<evidence type="ECO:0000313" key="3">
    <source>
        <dbReference type="Proteomes" id="UP000037755"/>
    </source>
</evidence>
<name>A0A0M9VKB3_9FLAO</name>
<organism evidence="2 3">
    <name type="scientific">Flavobacterium akiainvivens</name>
    <dbReference type="NCBI Taxonomy" id="1202724"/>
    <lineage>
        <taxon>Bacteria</taxon>
        <taxon>Pseudomonadati</taxon>
        <taxon>Bacteroidota</taxon>
        <taxon>Flavobacteriia</taxon>
        <taxon>Flavobacteriales</taxon>
        <taxon>Flavobacteriaceae</taxon>
        <taxon>Flavobacterium</taxon>
    </lineage>
</organism>
<dbReference type="EMBL" id="LIYD01000005">
    <property type="protein sequence ID" value="KOS08359.1"/>
    <property type="molecule type" value="Genomic_DNA"/>
</dbReference>